<reference evidence="1" key="1">
    <citation type="submission" date="2019-12" db="EMBL/GenBank/DDBJ databases">
        <title>Genome sequencing and annotation of Brassica cretica.</title>
        <authorList>
            <person name="Studholme D.J."/>
            <person name="Sarris P.F."/>
        </authorList>
    </citation>
    <scope>NUCLEOTIDE SEQUENCE</scope>
    <source>
        <strain evidence="1">PFS-102/07</strain>
        <tissue evidence="1">Leaf</tissue>
    </source>
</reference>
<dbReference type="AlphaFoldDB" id="A0A8S9GJC3"/>
<protein>
    <submittedName>
        <fullName evidence="1">Uncharacterized protein</fullName>
    </submittedName>
</protein>
<evidence type="ECO:0000313" key="1">
    <source>
        <dbReference type="EMBL" id="KAF2546361.1"/>
    </source>
</evidence>
<name>A0A8S9GJC3_BRACR</name>
<gene>
    <name evidence="1" type="ORF">F2Q70_00020923</name>
</gene>
<sequence length="137" mass="15106">MAETVSLQYCDPPMIMLTLRRLRIPVRLWRAIGLEDEIFYAGYFGSSLASSFVANLAPRTLQVPSLSAFAAREFSAGGFLSIFGGRSVSEMRSLTLVTSESSPASSFVANLVAKTLQLVVECPRVWWNSQKVFSSYP</sequence>
<proteinExistence type="predicted"/>
<comment type="caution">
    <text evidence="1">The sequence shown here is derived from an EMBL/GenBank/DDBJ whole genome shotgun (WGS) entry which is preliminary data.</text>
</comment>
<dbReference type="EMBL" id="QGKY02001925">
    <property type="protein sequence ID" value="KAF2546361.1"/>
    <property type="molecule type" value="Genomic_DNA"/>
</dbReference>
<accession>A0A8S9GJC3</accession>
<organism evidence="1">
    <name type="scientific">Brassica cretica</name>
    <name type="common">Mustard</name>
    <dbReference type="NCBI Taxonomy" id="69181"/>
    <lineage>
        <taxon>Eukaryota</taxon>
        <taxon>Viridiplantae</taxon>
        <taxon>Streptophyta</taxon>
        <taxon>Embryophyta</taxon>
        <taxon>Tracheophyta</taxon>
        <taxon>Spermatophyta</taxon>
        <taxon>Magnoliopsida</taxon>
        <taxon>eudicotyledons</taxon>
        <taxon>Gunneridae</taxon>
        <taxon>Pentapetalae</taxon>
        <taxon>rosids</taxon>
        <taxon>malvids</taxon>
        <taxon>Brassicales</taxon>
        <taxon>Brassicaceae</taxon>
        <taxon>Brassiceae</taxon>
        <taxon>Brassica</taxon>
    </lineage>
</organism>